<reference evidence="1" key="1">
    <citation type="submission" date="2020-03" db="EMBL/GenBank/DDBJ databases">
        <title>The deep terrestrial virosphere.</title>
        <authorList>
            <person name="Holmfeldt K."/>
            <person name="Nilsson E."/>
            <person name="Simone D."/>
            <person name="Lopez-Fernandez M."/>
            <person name="Wu X."/>
            <person name="de Brujin I."/>
            <person name="Lundin D."/>
            <person name="Andersson A."/>
            <person name="Bertilsson S."/>
            <person name="Dopson M."/>
        </authorList>
    </citation>
    <scope>NUCLEOTIDE SEQUENCE</scope>
    <source>
        <strain evidence="1">MM415B02625</strain>
    </source>
</reference>
<organism evidence="1">
    <name type="scientific">viral metagenome</name>
    <dbReference type="NCBI Taxonomy" id="1070528"/>
    <lineage>
        <taxon>unclassified sequences</taxon>
        <taxon>metagenomes</taxon>
        <taxon>organismal metagenomes</taxon>
    </lineage>
</organism>
<dbReference type="AlphaFoldDB" id="A0A6M3L304"/>
<gene>
    <name evidence="1" type="ORF">MM415B02625_0004</name>
</gene>
<name>A0A6M3L304_9ZZZZ</name>
<protein>
    <submittedName>
        <fullName evidence="1">Uncharacterized protein</fullName>
    </submittedName>
</protein>
<sequence>MEIDAILGIWKSVAEKGVVMTIDDKSSYYDIGGIETIEIIKAKLNHDKC</sequence>
<accession>A0A6M3L304</accession>
<dbReference type="EMBL" id="MT142818">
    <property type="protein sequence ID" value="QJA89026.1"/>
    <property type="molecule type" value="Genomic_DNA"/>
</dbReference>
<evidence type="ECO:0000313" key="1">
    <source>
        <dbReference type="EMBL" id="QJA89026.1"/>
    </source>
</evidence>
<proteinExistence type="predicted"/>